<dbReference type="EMBL" id="JAUSZS010000004">
    <property type="protein sequence ID" value="MDQ0934593.1"/>
    <property type="molecule type" value="Genomic_DNA"/>
</dbReference>
<dbReference type="SUPFAM" id="SSF48452">
    <property type="entry name" value="TPR-like"/>
    <property type="match status" value="1"/>
</dbReference>
<keyword evidence="3" id="KW-1185">Reference proteome</keyword>
<feature type="compositionally biased region" description="Basic residues" evidence="1">
    <location>
        <begin position="1"/>
        <end position="10"/>
    </location>
</feature>
<sequence length="271" mass="29584">MARWFGKSRSRSHDSAGSEAESENLEPLGVSDDLRLAYGRTGDPKLLRGSIQAAELAVQVYPVDDVRHAAALSSLCMLHRLSWERDREAPDLVKAVDYGRRAVDKSRPGDPELPRHMSSLATALQEVYDSTQDEESIEEAIALYRGCLDIMPTGGSPQRVEQRAGQESNLANSLLRKGRVSRDDGTLNEAAEHARAALRDTPDDHPMHAVRLVNLGGVLLGLVQSGHPEHLGGSEDMYARGLRELPAGHPARAGVEQTLTMIRGLRSQFGL</sequence>
<reference evidence="2 3" key="1">
    <citation type="submission" date="2023-07" db="EMBL/GenBank/DDBJ databases">
        <title>Comparative genomics of wheat-associated soil bacteria to identify genetic determinants of phenazine resistance.</title>
        <authorList>
            <person name="Mouncey N."/>
        </authorList>
    </citation>
    <scope>NUCLEOTIDE SEQUENCE [LARGE SCALE GENOMIC DNA]</scope>
    <source>
        <strain evidence="2 3">W2I16</strain>
    </source>
</reference>
<name>A0ABU0RS47_9ACTN</name>
<evidence type="ECO:0000313" key="3">
    <source>
        <dbReference type="Proteomes" id="UP001223072"/>
    </source>
</evidence>
<evidence type="ECO:0000256" key="1">
    <source>
        <dbReference type="SAM" id="MobiDB-lite"/>
    </source>
</evidence>
<protein>
    <submittedName>
        <fullName evidence="2">Tetratricopeptide (TPR) repeat protein</fullName>
    </submittedName>
</protein>
<accession>A0ABU0RS47</accession>
<dbReference type="RefSeq" id="WP_307628156.1">
    <property type="nucleotide sequence ID" value="NZ_JAUSZS010000004.1"/>
</dbReference>
<gene>
    <name evidence="2" type="ORF">QFZ49_004533</name>
</gene>
<comment type="caution">
    <text evidence="2">The sequence shown here is derived from an EMBL/GenBank/DDBJ whole genome shotgun (WGS) entry which is preliminary data.</text>
</comment>
<organism evidence="2 3">
    <name type="scientific">Streptomyces turgidiscabies</name>
    <dbReference type="NCBI Taxonomy" id="85558"/>
    <lineage>
        <taxon>Bacteria</taxon>
        <taxon>Bacillati</taxon>
        <taxon>Actinomycetota</taxon>
        <taxon>Actinomycetes</taxon>
        <taxon>Kitasatosporales</taxon>
        <taxon>Streptomycetaceae</taxon>
        <taxon>Streptomyces</taxon>
    </lineage>
</organism>
<dbReference type="InterPro" id="IPR011990">
    <property type="entry name" value="TPR-like_helical_dom_sf"/>
</dbReference>
<dbReference type="Proteomes" id="UP001223072">
    <property type="component" value="Unassembled WGS sequence"/>
</dbReference>
<feature type="region of interest" description="Disordered" evidence="1">
    <location>
        <begin position="1"/>
        <end position="26"/>
    </location>
</feature>
<evidence type="ECO:0000313" key="2">
    <source>
        <dbReference type="EMBL" id="MDQ0934593.1"/>
    </source>
</evidence>
<dbReference type="Gene3D" id="1.25.40.10">
    <property type="entry name" value="Tetratricopeptide repeat domain"/>
    <property type="match status" value="1"/>
</dbReference>
<proteinExistence type="predicted"/>